<feature type="non-terminal residue" evidence="3">
    <location>
        <position position="252"/>
    </location>
</feature>
<protein>
    <recommendedName>
        <fullName evidence="2">Retrotransposon gag domain-containing protein</fullName>
    </recommendedName>
</protein>
<reference evidence="3 4" key="1">
    <citation type="submission" date="2024-01" db="EMBL/GenBank/DDBJ databases">
        <title>A telomere-to-telomere, gap-free genome of sweet tea (Lithocarpus litseifolius).</title>
        <authorList>
            <person name="Zhou J."/>
        </authorList>
    </citation>
    <scope>NUCLEOTIDE SEQUENCE [LARGE SCALE GENOMIC DNA]</scope>
    <source>
        <strain evidence="3">Zhou-2022a</strain>
        <tissue evidence="3">Leaf</tissue>
    </source>
</reference>
<dbReference type="Pfam" id="PF03732">
    <property type="entry name" value="Retrotrans_gag"/>
    <property type="match status" value="1"/>
</dbReference>
<dbReference type="Proteomes" id="UP001459277">
    <property type="component" value="Unassembled WGS sequence"/>
</dbReference>
<accession>A0AAW2C8Z8</accession>
<feature type="compositionally biased region" description="Basic and acidic residues" evidence="1">
    <location>
        <begin position="199"/>
        <end position="223"/>
    </location>
</feature>
<gene>
    <name evidence="3" type="ORF">SO802_023287</name>
</gene>
<sequence>MPLRKVITRILVAVGENHWSEPAKKMESVVYVDTRPPYPKEIAGKPYPANYTPPIFPKYDSIIGNAREYIKCLAPGSVLSWNDLPTQFMKKFFALEEKVTLSDLQHEKQRVSEGLLEYIRRFRDLSLLCYDPVEEERLVDVCIAGMLSEYQPFLEKLQISSFSRLVEAARRTSMSVRKLSKGSTSQAVCAPKQPWRRENKKMEVAVTEEPKKEAKGKKRDRDGIPPPFIVSTEELYSILEAWVTDRVVMLPK</sequence>
<name>A0AAW2C8Z8_9ROSI</name>
<dbReference type="AlphaFoldDB" id="A0AAW2C8Z8"/>
<evidence type="ECO:0000313" key="3">
    <source>
        <dbReference type="EMBL" id="KAK9993584.1"/>
    </source>
</evidence>
<proteinExistence type="predicted"/>
<dbReference type="EMBL" id="JAZDWU010000008">
    <property type="protein sequence ID" value="KAK9993584.1"/>
    <property type="molecule type" value="Genomic_DNA"/>
</dbReference>
<evidence type="ECO:0000259" key="2">
    <source>
        <dbReference type="Pfam" id="PF03732"/>
    </source>
</evidence>
<feature type="region of interest" description="Disordered" evidence="1">
    <location>
        <begin position="199"/>
        <end position="225"/>
    </location>
</feature>
<dbReference type="InterPro" id="IPR005162">
    <property type="entry name" value="Retrotrans_gag_dom"/>
</dbReference>
<comment type="caution">
    <text evidence="3">The sequence shown here is derived from an EMBL/GenBank/DDBJ whole genome shotgun (WGS) entry which is preliminary data.</text>
</comment>
<feature type="domain" description="Retrotransposon gag" evidence="2">
    <location>
        <begin position="63"/>
        <end position="146"/>
    </location>
</feature>
<organism evidence="3 4">
    <name type="scientific">Lithocarpus litseifolius</name>
    <dbReference type="NCBI Taxonomy" id="425828"/>
    <lineage>
        <taxon>Eukaryota</taxon>
        <taxon>Viridiplantae</taxon>
        <taxon>Streptophyta</taxon>
        <taxon>Embryophyta</taxon>
        <taxon>Tracheophyta</taxon>
        <taxon>Spermatophyta</taxon>
        <taxon>Magnoliopsida</taxon>
        <taxon>eudicotyledons</taxon>
        <taxon>Gunneridae</taxon>
        <taxon>Pentapetalae</taxon>
        <taxon>rosids</taxon>
        <taxon>fabids</taxon>
        <taxon>Fagales</taxon>
        <taxon>Fagaceae</taxon>
        <taxon>Lithocarpus</taxon>
    </lineage>
</organism>
<evidence type="ECO:0000313" key="4">
    <source>
        <dbReference type="Proteomes" id="UP001459277"/>
    </source>
</evidence>
<evidence type="ECO:0000256" key="1">
    <source>
        <dbReference type="SAM" id="MobiDB-lite"/>
    </source>
</evidence>
<keyword evidence="4" id="KW-1185">Reference proteome</keyword>